<evidence type="ECO:0000313" key="1">
    <source>
        <dbReference type="EMBL" id="PLW87482.1"/>
    </source>
</evidence>
<reference evidence="1 2" key="1">
    <citation type="submission" date="2018-01" db="EMBL/GenBank/DDBJ databases">
        <title>The draft genome sequence of Halioglobus japonicus S1-36.</title>
        <authorList>
            <person name="Du Z.-J."/>
            <person name="Shi M.-J."/>
        </authorList>
    </citation>
    <scope>NUCLEOTIDE SEQUENCE [LARGE SCALE GENOMIC DNA]</scope>
    <source>
        <strain evidence="1 2">S1-36</strain>
    </source>
</reference>
<dbReference type="AlphaFoldDB" id="A0AAP8SPA3"/>
<dbReference type="EMBL" id="PKUR01000001">
    <property type="protein sequence ID" value="PLW87482.1"/>
    <property type="molecule type" value="Genomic_DNA"/>
</dbReference>
<gene>
    <name evidence="1" type="ORF">C0029_02515</name>
</gene>
<name>A0AAP8SPA3_9GAMM</name>
<protein>
    <submittedName>
        <fullName evidence="1">Uncharacterized protein</fullName>
    </submittedName>
</protein>
<dbReference type="Proteomes" id="UP000235162">
    <property type="component" value="Unassembled WGS sequence"/>
</dbReference>
<dbReference type="RefSeq" id="WP_084200458.1">
    <property type="nucleotide sequence ID" value="NZ_BMYL01000001.1"/>
</dbReference>
<comment type="caution">
    <text evidence="1">The sequence shown here is derived from an EMBL/GenBank/DDBJ whole genome shotgun (WGS) entry which is preliminary data.</text>
</comment>
<proteinExistence type="predicted"/>
<dbReference type="KEGG" id="hja:BST95_15680"/>
<sequence length="338" mass="38389">MLHLGTRKTGTTAIQQYLAKHQQDLSRHFLHRGDPNSSLWMTQAFSDNLGDKGIYKGRNLPPEELARLRELARWGLSRQINKLGSKDAVLSAEVMASMSEEELAEARTFFSQRFTDIATHIYFRPMKSLMESSFQERLKHRHTNLEEDYAFAYPSRIRILDKVFGKSQVHVHKFDRRHFPDGNIVQHFLNAIGENHTAQTLSVDNESLSLPAIQLLYHYRKAQPARDINDRKIVRRLTELEGPPLRFHSTLYDKLLRRKSRDMDEFEKRVGFSVDEDLCANDAGAISSEEDLLAVPPSALEWLAEAIQQPVTTSEGGVASMVMALGDDAPSCTANGRA</sequence>
<organism evidence="1 2">
    <name type="scientific">Halioglobus japonicus</name>
    <dbReference type="NCBI Taxonomy" id="930805"/>
    <lineage>
        <taxon>Bacteria</taxon>
        <taxon>Pseudomonadati</taxon>
        <taxon>Pseudomonadota</taxon>
        <taxon>Gammaproteobacteria</taxon>
        <taxon>Cellvibrionales</taxon>
        <taxon>Halieaceae</taxon>
        <taxon>Halioglobus</taxon>
    </lineage>
</organism>
<accession>A0AAP8SPA3</accession>
<evidence type="ECO:0000313" key="2">
    <source>
        <dbReference type="Proteomes" id="UP000235162"/>
    </source>
</evidence>
<keyword evidence="2" id="KW-1185">Reference proteome</keyword>